<feature type="repeat" description="NHL" evidence="4">
    <location>
        <begin position="86"/>
        <end position="122"/>
    </location>
</feature>
<dbReference type="OrthoDB" id="27136at2759"/>
<gene>
    <name evidence="5" type="ORF">TIS948_LOCUS25205</name>
</gene>
<dbReference type="Pfam" id="PF01436">
    <property type="entry name" value="NHL"/>
    <property type="match status" value="2"/>
</dbReference>
<accession>A0A817XRW9</accession>
<protein>
    <submittedName>
        <fullName evidence="5">Uncharacterized protein</fullName>
    </submittedName>
</protein>
<dbReference type="InterPro" id="IPR001258">
    <property type="entry name" value="NHL_repeat"/>
</dbReference>
<evidence type="ECO:0000256" key="3">
    <source>
        <dbReference type="ARBA" id="ARBA00023180"/>
    </source>
</evidence>
<dbReference type="Gene3D" id="2.120.10.30">
    <property type="entry name" value="TolB, C-terminal domain"/>
    <property type="match status" value="1"/>
</dbReference>
<keyword evidence="2" id="KW-0677">Repeat</keyword>
<dbReference type="PANTHER" id="PTHR10680">
    <property type="entry name" value="PEPTIDYL-GLYCINE ALPHA-AMIDATING MONOOXYGENASE"/>
    <property type="match status" value="1"/>
</dbReference>
<dbReference type="AlphaFoldDB" id="A0A817XRW9"/>
<reference evidence="5" key="1">
    <citation type="submission" date="2021-02" db="EMBL/GenBank/DDBJ databases">
        <authorList>
            <person name="Nowell W R."/>
        </authorList>
    </citation>
    <scope>NUCLEOTIDE SEQUENCE</scope>
</reference>
<dbReference type="GO" id="GO:0005576">
    <property type="term" value="C:extracellular region"/>
    <property type="evidence" value="ECO:0007669"/>
    <property type="project" value="TreeGrafter"/>
</dbReference>
<name>A0A817XRW9_9BILA</name>
<evidence type="ECO:0000313" key="6">
    <source>
        <dbReference type="Proteomes" id="UP000663825"/>
    </source>
</evidence>
<keyword evidence="1" id="KW-0732">Signal</keyword>
<dbReference type="InterPro" id="IPR011042">
    <property type="entry name" value="6-blade_b-propeller_TolB-like"/>
</dbReference>
<dbReference type="PANTHER" id="PTHR10680:SF28">
    <property type="entry name" value="SMP-30_GLUCONOLACTONASE_LRE-LIKE REGION DOMAIN-CONTAINING PROTEIN"/>
    <property type="match status" value="1"/>
</dbReference>
<evidence type="ECO:0000313" key="5">
    <source>
        <dbReference type="EMBL" id="CAF3372694.1"/>
    </source>
</evidence>
<proteinExistence type="predicted"/>
<dbReference type="Proteomes" id="UP000663825">
    <property type="component" value="Unassembled WGS sequence"/>
</dbReference>
<feature type="non-terminal residue" evidence="5">
    <location>
        <position position="1"/>
    </location>
</feature>
<dbReference type="PROSITE" id="PS51125">
    <property type="entry name" value="NHL"/>
    <property type="match status" value="2"/>
</dbReference>
<sequence length="122" mass="13387">RDHSVYVSDNNNHRVMKWVEGAKEGIVVAGGQGEGSALAQLSCPNGIFVDTLGTLYVADWGNSRVMRWTQGDKKQGTVVVGGNDEGKGANSFHCLRGLSFDRQGNLYVADYNNHRVQRFSIE</sequence>
<evidence type="ECO:0000256" key="2">
    <source>
        <dbReference type="ARBA" id="ARBA00022737"/>
    </source>
</evidence>
<evidence type="ECO:0000256" key="4">
    <source>
        <dbReference type="PROSITE-ProRule" id="PRU00504"/>
    </source>
</evidence>
<comment type="caution">
    <text evidence="5">The sequence shown here is derived from an EMBL/GenBank/DDBJ whole genome shotgun (WGS) entry which is preliminary data.</text>
</comment>
<feature type="repeat" description="NHL" evidence="4">
    <location>
        <begin position="35"/>
        <end position="71"/>
    </location>
</feature>
<keyword evidence="3" id="KW-0325">Glycoprotein</keyword>
<organism evidence="5 6">
    <name type="scientific">Rotaria socialis</name>
    <dbReference type="NCBI Taxonomy" id="392032"/>
    <lineage>
        <taxon>Eukaryota</taxon>
        <taxon>Metazoa</taxon>
        <taxon>Spiralia</taxon>
        <taxon>Gnathifera</taxon>
        <taxon>Rotifera</taxon>
        <taxon>Eurotatoria</taxon>
        <taxon>Bdelloidea</taxon>
        <taxon>Philodinida</taxon>
        <taxon>Philodinidae</taxon>
        <taxon>Rotaria</taxon>
    </lineage>
</organism>
<dbReference type="EMBL" id="CAJNXB010004364">
    <property type="protein sequence ID" value="CAF3372694.1"/>
    <property type="molecule type" value="Genomic_DNA"/>
</dbReference>
<dbReference type="CDD" id="cd05819">
    <property type="entry name" value="NHL"/>
    <property type="match status" value="1"/>
</dbReference>
<dbReference type="SUPFAM" id="SSF101898">
    <property type="entry name" value="NHL repeat"/>
    <property type="match status" value="1"/>
</dbReference>
<evidence type="ECO:0000256" key="1">
    <source>
        <dbReference type="ARBA" id="ARBA00022729"/>
    </source>
</evidence>